<dbReference type="InterPro" id="IPR023367">
    <property type="entry name" value="Peptidase_M42_dom2"/>
</dbReference>
<evidence type="ECO:0000256" key="1">
    <source>
        <dbReference type="ARBA" id="ARBA00006272"/>
    </source>
</evidence>
<keyword evidence="2" id="KW-0031">Aminopeptidase</keyword>
<keyword evidence="3" id="KW-0645">Protease</keyword>
<sequence length="342" mass="38382">MKESNKRILDIAEKLLKIDSPSGMCQMVNTYIEEHFKGKLSLEKTNKNALYAILKGKDSSKLRIVTAHVDTLGGIVSKVKDNGRAEFENIGGFMYASLEGELVRTYTKKGVVTGTVLPNKASVHTMEDEREKTLPRERHSTEIRFDIESSSKEETLASGVNVGDFVAFEPRTRVTENFLVSRFIDNKIHAAIMIYVMEEVLKKNIELACDTMFYFTNFEELGHGISYVPEHAYEVLALDIGIVSYENNSAEDKVTIVAKDSRTPYPIDFRDRLEDLAIKNKIDYVIDVHQRYGSDGSLGAVAGLNLNFACIGVGTDASHHIERTNIKAIDNTEKLLKAYLEK</sequence>
<dbReference type="GO" id="GO:0006508">
    <property type="term" value="P:proteolysis"/>
    <property type="evidence" value="ECO:0007669"/>
    <property type="project" value="UniProtKB-KW"/>
</dbReference>
<comment type="cofactor">
    <cofactor evidence="8">
        <name>a divalent metal cation</name>
        <dbReference type="ChEBI" id="CHEBI:60240"/>
    </cofactor>
    <text evidence="8">Binds 2 divalent metal cations per subunit.</text>
</comment>
<dbReference type="SUPFAM" id="SSF53187">
    <property type="entry name" value="Zn-dependent exopeptidases"/>
    <property type="match status" value="1"/>
</dbReference>
<dbReference type="SUPFAM" id="SSF101821">
    <property type="entry name" value="Aminopeptidase/glucanase lid domain"/>
    <property type="match status" value="1"/>
</dbReference>
<comment type="similarity">
    <text evidence="1 6">Belongs to the peptidase M42 family.</text>
</comment>
<proteinExistence type="inferred from homology"/>
<dbReference type="GO" id="GO:0004177">
    <property type="term" value="F:aminopeptidase activity"/>
    <property type="evidence" value="ECO:0007669"/>
    <property type="project" value="UniProtKB-UniRule"/>
</dbReference>
<name>A0A9E7ITU6_9FIRM</name>
<dbReference type="AlphaFoldDB" id="A0A9E7ITU6"/>
<keyword evidence="5" id="KW-0378">Hydrolase</keyword>
<evidence type="ECO:0000256" key="4">
    <source>
        <dbReference type="ARBA" id="ARBA00022723"/>
    </source>
</evidence>
<feature type="active site" description="Proton acceptor" evidence="7">
    <location>
        <position position="219"/>
    </location>
</feature>
<evidence type="ECO:0000256" key="6">
    <source>
        <dbReference type="PIRNR" id="PIRNR001123"/>
    </source>
</evidence>
<evidence type="ECO:0000256" key="5">
    <source>
        <dbReference type="ARBA" id="ARBA00022801"/>
    </source>
</evidence>
<dbReference type="GO" id="GO:0046872">
    <property type="term" value="F:metal ion binding"/>
    <property type="evidence" value="ECO:0007669"/>
    <property type="project" value="UniProtKB-UniRule"/>
</dbReference>
<dbReference type="Gene3D" id="2.40.30.40">
    <property type="entry name" value="Peptidase M42, domain 2"/>
    <property type="match status" value="1"/>
</dbReference>
<feature type="binding site" evidence="8">
    <location>
        <position position="239"/>
    </location>
    <ligand>
        <name>Zn(2+)</name>
        <dbReference type="ChEBI" id="CHEBI:29105"/>
        <label>1</label>
    </ligand>
</feature>
<evidence type="ECO:0000256" key="3">
    <source>
        <dbReference type="ARBA" id="ARBA00022670"/>
    </source>
</evidence>
<feature type="binding site" evidence="8">
    <location>
        <position position="319"/>
    </location>
    <ligand>
        <name>Zn(2+)</name>
        <dbReference type="ChEBI" id="CHEBI:29105"/>
        <label>2</label>
    </ligand>
</feature>
<keyword evidence="4 8" id="KW-0479">Metal-binding</keyword>
<feature type="binding site" evidence="8">
    <location>
        <position position="185"/>
    </location>
    <ligand>
        <name>Zn(2+)</name>
        <dbReference type="ChEBI" id="CHEBI:29105"/>
        <label>2</label>
    </ligand>
</feature>
<feature type="binding site" evidence="8">
    <location>
        <position position="220"/>
    </location>
    <ligand>
        <name>Zn(2+)</name>
        <dbReference type="ChEBI" id="CHEBI:29105"/>
        <label>2</label>
    </ligand>
</feature>
<evidence type="ECO:0000313" key="10">
    <source>
        <dbReference type="Proteomes" id="UP000831151"/>
    </source>
</evidence>
<evidence type="ECO:0000256" key="7">
    <source>
        <dbReference type="PIRSR" id="PIRSR001123-1"/>
    </source>
</evidence>
<evidence type="ECO:0000256" key="2">
    <source>
        <dbReference type="ARBA" id="ARBA00022438"/>
    </source>
</evidence>
<dbReference type="PIRSF" id="PIRSF001123">
    <property type="entry name" value="PepA_GA"/>
    <property type="match status" value="1"/>
</dbReference>
<evidence type="ECO:0000313" key="9">
    <source>
        <dbReference type="EMBL" id="UQK58703.1"/>
    </source>
</evidence>
<dbReference type="InterPro" id="IPR051464">
    <property type="entry name" value="Peptidase_M42_aminopept"/>
</dbReference>
<protein>
    <submittedName>
        <fullName evidence="9">Uncharacterized protein</fullName>
    </submittedName>
</protein>
<dbReference type="Proteomes" id="UP000831151">
    <property type="component" value="Chromosome"/>
</dbReference>
<keyword evidence="10" id="KW-1185">Reference proteome</keyword>
<dbReference type="PANTHER" id="PTHR32481:SF7">
    <property type="entry name" value="AMINOPEPTIDASE YHFE-RELATED"/>
    <property type="match status" value="1"/>
</dbReference>
<dbReference type="RefSeq" id="WP_249242288.1">
    <property type="nucleotide sequence ID" value="NZ_CP096649.1"/>
</dbReference>
<dbReference type="EMBL" id="CP096649">
    <property type="protein sequence ID" value="UQK58703.1"/>
    <property type="molecule type" value="Genomic_DNA"/>
</dbReference>
<feature type="binding site" evidence="8">
    <location>
        <position position="185"/>
    </location>
    <ligand>
        <name>Zn(2+)</name>
        <dbReference type="ChEBI" id="CHEBI:29105"/>
        <label>1</label>
    </ligand>
</feature>
<dbReference type="InterPro" id="IPR008007">
    <property type="entry name" value="Peptidase_M42"/>
</dbReference>
<dbReference type="KEGG" id="fms:M1R53_05550"/>
<evidence type="ECO:0000256" key="8">
    <source>
        <dbReference type="PIRSR" id="PIRSR001123-2"/>
    </source>
</evidence>
<feature type="binding site" evidence="8">
    <location>
        <position position="68"/>
    </location>
    <ligand>
        <name>Zn(2+)</name>
        <dbReference type="ChEBI" id="CHEBI:29105"/>
        <label>1</label>
    </ligand>
</feature>
<organism evidence="9 10">
    <name type="scientific">Fenollaria massiliensis</name>
    <dbReference type="NCBI Taxonomy" id="938288"/>
    <lineage>
        <taxon>Bacteria</taxon>
        <taxon>Bacillati</taxon>
        <taxon>Bacillota</taxon>
        <taxon>Clostridia</taxon>
        <taxon>Eubacteriales</taxon>
        <taxon>Fenollaria</taxon>
    </lineage>
</organism>
<dbReference type="Gene3D" id="3.40.630.10">
    <property type="entry name" value="Zn peptidases"/>
    <property type="match status" value="1"/>
</dbReference>
<accession>A0A9E7ITU6</accession>
<dbReference type="Pfam" id="PF05343">
    <property type="entry name" value="Peptidase_M42"/>
    <property type="match status" value="1"/>
</dbReference>
<gene>
    <name evidence="9" type="ORF">M1R53_05550</name>
</gene>
<dbReference type="PANTHER" id="PTHR32481">
    <property type="entry name" value="AMINOPEPTIDASE"/>
    <property type="match status" value="1"/>
</dbReference>
<reference evidence="9" key="1">
    <citation type="submission" date="2022-04" db="EMBL/GenBank/DDBJ databases">
        <title>Complete genome sequences of Ezakiella coagulans and Fenollaria massiliensis.</title>
        <authorList>
            <person name="France M.T."/>
            <person name="Clifford J."/>
            <person name="Narina S."/>
            <person name="Rutt L."/>
            <person name="Ravel J."/>
        </authorList>
    </citation>
    <scope>NUCLEOTIDE SEQUENCE</scope>
    <source>
        <strain evidence="9">C0061C2</strain>
    </source>
</reference>